<feature type="compositionally biased region" description="Polar residues" evidence="1">
    <location>
        <begin position="8"/>
        <end position="18"/>
    </location>
</feature>
<gene>
    <name evidence="3" type="ORF">IAS62_004701</name>
</gene>
<dbReference type="SUPFAM" id="SSF56349">
    <property type="entry name" value="DNA breaking-rejoining enzymes"/>
    <property type="match status" value="1"/>
</dbReference>
<dbReference type="InterPro" id="IPR038279">
    <property type="entry name" value="Ndc10_dom2_sf"/>
</dbReference>
<keyword evidence="4" id="KW-1185">Reference proteome</keyword>
<feature type="region of interest" description="Disordered" evidence="1">
    <location>
        <begin position="1"/>
        <end position="32"/>
    </location>
</feature>
<proteinExistence type="predicted"/>
<dbReference type="RefSeq" id="XP_064722590.1">
    <property type="nucleotide sequence ID" value="XM_064866518.1"/>
</dbReference>
<dbReference type="InterPro" id="IPR031872">
    <property type="entry name" value="NDC10_II"/>
</dbReference>
<dbReference type="GeneID" id="89991473"/>
<sequence length="457" mass="51093">MDRGASSGVRQTQTPSEQEASEEGPSDAERRDIAVRSREAAVDRLLNCQLTPSAVRVYVAALVELWHAQVEVGVNNFPTPRCKPVISLLQALKDTKHAASKLACHDRESTPIMMTNHHVAFLGVLLFARFQHHPEQLPRCVAPRLPNMSTRKSWYDLPLFSHKNQPAVALKYDAQAKSMRSALEECGIHTSAVTHISRKWGAQLAERGGASQADIARQGRWVTSVMENVYLSHFPLQALRVLAGFPVTQEAYYLPRDIQRGEALLVTVFPDIERCQQQLHDPNRTEKDMAGEAFIQFMLFPSPSIPAGCAPSDTGTLIFADDPAVQASLRLRDALPELVNLVGTNFVSINQTLRGFDDRVSQELAQLRSENRQFISVVQEHQGMTAEFYCVIANALNEGGKAIHFPELYHHSGERMYYPIALLDFMFTEVAGEDARIGLLYDISCNFEAHLKKRDFS</sequence>
<reference evidence="3 4" key="1">
    <citation type="submission" date="2024-01" db="EMBL/GenBank/DDBJ databases">
        <title>Comparative genomics of Cryptococcus and Kwoniella reveals pathogenesis evolution and contrasting modes of karyotype evolution via chromosome fusion or intercentromeric recombination.</title>
        <authorList>
            <person name="Coelho M.A."/>
            <person name="David-Palma M."/>
            <person name="Shea T."/>
            <person name="Bowers K."/>
            <person name="McGinley-Smith S."/>
            <person name="Mohammad A.W."/>
            <person name="Gnirke A."/>
            <person name="Yurkov A.M."/>
            <person name="Nowrousian M."/>
            <person name="Sun S."/>
            <person name="Cuomo C.A."/>
            <person name="Heitman J."/>
        </authorList>
    </citation>
    <scope>NUCLEOTIDE SEQUENCE [LARGE SCALE GENOMIC DNA]</scope>
    <source>
        <strain evidence="3 4">7685027</strain>
    </source>
</reference>
<dbReference type="Gene3D" id="1.10.443.20">
    <property type="entry name" value="Centromere DNA-binding protein complex CBF3 subunit, domain 2"/>
    <property type="match status" value="1"/>
</dbReference>
<evidence type="ECO:0000313" key="4">
    <source>
        <dbReference type="Proteomes" id="UP001432216"/>
    </source>
</evidence>
<dbReference type="Pfam" id="PF16787">
    <property type="entry name" value="NDC10_II"/>
    <property type="match status" value="1"/>
</dbReference>
<protein>
    <recommendedName>
        <fullName evidence="2">Ndc10 domain-containing protein</fullName>
    </recommendedName>
</protein>
<evidence type="ECO:0000313" key="3">
    <source>
        <dbReference type="EMBL" id="WVO23351.1"/>
    </source>
</evidence>
<organism evidence="3 4">
    <name type="scientific">Cryptococcus decagattii</name>
    <dbReference type="NCBI Taxonomy" id="1859122"/>
    <lineage>
        <taxon>Eukaryota</taxon>
        <taxon>Fungi</taxon>
        <taxon>Dikarya</taxon>
        <taxon>Basidiomycota</taxon>
        <taxon>Agaricomycotina</taxon>
        <taxon>Tremellomycetes</taxon>
        <taxon>Tremellales</taxon>
        <taxon>Cryptococcaceae</taxon>
        <taxon>Cryptococcus</taxon>
        <taxon>Cryptococcus gattii species complex</taxon>
    </lineage>
</organism>
<feature type="domain" description="Ndc10" evidence="2">
    <location>
        <begin position="82"/>
        <end position="298"/>
    </location>
</feature>
<evidence type="ECO:0000259" key="2">
    <source>
        <dbReference type="Pfam" id="PF16787"/>
    </source>
</evidence>
<name>A0ABZ2AXS9_9TREE</name>
<dbReference type="Proteomes" id="UP001432216">
    <property type="component" value="Chromosome 7"/>
</dbReference>
<dbReference type="InterPro" id="IPR011010">
    <property type="entry name" value="DNA_brk_join_enz"/>
</dbReference>
<accession>A0ABZ2AXS9</accession>
<evidence type="ECO:0000256" key="1">
    <source>
        <dbReference type="SAM" id="MobiDB-lite"/>
    </source>
</evidence>
<dbReference type="EMBL" id="CP143812">
    <property type="protein sequence ID" value="WVO23351.1"/>
    <property type="molecule type" value="Genomic_DNA"/>
</dbReference>